<dbReference type="Proteomes" id="UP001153269">
    <property type="component" value="Unassembled WGS sequence"/>
</dbReference>
<organism evidence="2 3">
    <name type="scientific">Pleuronectes platessa</name>
    <name type="common">European plaice</name>
    <dbReference type="NCBI Taxonomy" id="8262"/>
    <lineage>
        <taxon>Eukaryota</taxon>
        <taxon>Metazoa</taxon>
        <taxon>Chordata</taxon>
        <taxon>Craniata</taxon>
        <taxon>Vertebrata</taxon>
        <taxon>Euteleostomi</taxon>
        <taxon>Actinopterygii</taxon>
        <taxon>Neopterygii</taxon>
        <taxon>Teleostei</taxon>
        <taxon>Neoteleostei</taxon>
        <taxon>Acanthomorphata</taxon>
        <taxon>Carangaria</taxon>
        <taxon>Pleuronectiformes</taxon>
        <taxon>Pleuronectoidei</taxon>
        <taxon>Pleuronectidae</taxon>
        <taxon>Pleuronectes</taxon>
    </lineage>
</organism>
<accession>A0A9N7ZDV5</accession>
<sequence length="140" mass="15610">MGVDGSQLLASGDLEEYRKSRYVFRSAISSAKRLHRDKVESHYKGSNTRNIGWDQLTSPHRKPPDRTVSPPLPLSLVPHIISLLTLSRLHRRKVSNAPKVAMVDLVMADSISCWLIVVGMTDPLSRWSEIMVVDHGRGGA</sequence>
<protein>
    <submittedName>
        <fullName evidence="2">Uncharacterized protein</fullName>
    </submittedName>
</protein>
<reference evidence="2" key="1">
    <citation type="submission" date="2020-03" db="EMBL/GenBank/DDBJ databases">
        <authorList>
            <person name="Weist P."/>
        </authorList>
    </citation>
    <scope>NUCLEOTIDE SEQUENCE</scope>
</reference>
<dbReference type="EMBL" id="CADEAL010004480">
    <property type="protein sequence ID" value="CAB1460471.1"/>
    <property type="molecule type" value="Genomic_DNA"/>
</dbReference>
<evidence type="ECO:0000256" key="1">
    <source>
        <dbReference type="SAM" id="MobiDB-lite"/>
    </source>
</evidence>
<keyword evidence="3" id="KW-1185">Reference proteome</keyword>
<proteinExistence type="predicted"/>
<comment type="caution">
    <text evidence="2">The sequence shown here is derived from an EMBL/GenBank/DDBJ whole genome shotgun (WGS) entry which is preliminary data.</text>
</comment>
<name>A0A9N7ZDV5_PLEPL</name>
<feature type="region of interest" description="Disordered" evidence="1">
    <location>
        <begin position="38"/>
        <end position="69"/>
    </location>
</feature>
<feature type="compositionally biased region" description="Polar residues" evidence="1">
    <location>
        <begin position="44"/>
        <end position="58"/>
    </location>
</feature>
<dbReference type="AlphaFoldDB" id="A0A9N7ZDV5"/>
<evidence type="ECO:0000313" key="2">
    <source>
        <dbReference type="EMBL" id="CAB1460471.1"/>
    </source>
</evidence>
<gene>
    <name evidence="2" type="ORF">PLEPLA_LOCUS48322</name>
</gene>
<evidence type="ECO:0000313" key="3">
    <source>
        <dbReference type="Proteomes" id="UP001153269"/>
    </source>
</evidence>